<dbReference type="KEGG" id="tva:4770260"/>
<dbReference type="InParanoid" id="A2E4V5"/>
<evidence type="ECO:0000313" key="1">
    <source>
        <dbReference type="EMBL" id="EAY12294.1"/>
    </source>
</evidence>
<protein>
    <submittedName>
        <fullName evidence="1">Uncharacterized protein</fullName>
    </submittedName>
</protein>
<dbReference type="RefSeq" id="XP_001324517.1">
    <property type="nucleotide sequence ID" value="XM_001324482.1"/>
</dbReference>
<dbReference type="AlphaFoldDB" id="A2E4V5"/>
<evidence type="ECO:0000313" key="2">
    <source>
        <dbReference type="Proteomes" id="UP000001542"/>
    </source>
</evidence>
<proteinExistence type="predicted"/>
<dbReference type="Proteomes" id="UP000001542">
    <property type="component" value="Unassembled WGS sequence"/>
</dbReference>
<dbReference type="PROSITE" id="PS51257">
    <property type="entry name" value="PROKAR_LIPOPROTEIN"/>
    <property type="match status" value="1"/>
</dbReference>
<name>A2E4V5_TRIV3</name>
<keyword evidence="2" id="KW-1185">Reference proteome</keyword>
<accession>A2E4V5</accession>
<dbReference type="VEuPathDB" id="TrichDB:TVAGG3_0227980"/>
<reference evidence="1" key="1">
    <citation type="submission" date="2006-10" db="EMBL/GenBank/DDBJ databases">
        <authorList>
            <person name="Amadeo P."/>
            <person name="Zhao Q."/>
            <person name="Wortman J."/>
            <person name="Fraser-Liggett C."/>
            <person name="Carlton J."/>
        </authorList>
    </citation>
    <scope>NUCLEOTIDE SEQUENCE</scope>
    <source>
        <strain evidence="1">G3</strain>
    </source>
</reference>
<sequence>MKEKILVNLQSSLIACSAYVDVLIKKNHATIKHLQSQLSCRQYPLEKSELFYKKAYEIADCTNKIAALQVFQDCTKSLKNNDKLELLENFEIGKYPQIELQLRILNFFANVHDATNDSIRYFFKILSTIMDKETFFDICDDDKWDLEVAYKYFGGHHTEEEIIDNIMCCDPHERKLRDHINKILGITIFALD</sequence>
<reference evidence="1" key="2">
    <citation type="journal article" date="2007" name="Science">
        <title>Draft genome sequence of the sexually transmitted pathogen Trichomonas vaginalis.</title>
        <authorList>
            <person name="Carlton J.M."/>
            <person name="Hirt R.P."/>
            <person name="Silva J.C."/>
            <person name="Delcher A.L."/>
            <person name="Schatz M."/>
            <person name="Zhao Q."/>
            <person name="Wortman J.R."/>
            <person name="Bidwell S.L."/>
            <person name="Alsmark U.C.M."/>
            <person name="Besteiro S."/>
            <person name="Sicheritz-Ponten T."/>
            <person name="Noel C.J."/>
            <person name="Dacks J.B."/>
            <person name="Foster P.G."/>
            <person name="Simillion C."/>
            <person name="Van de Peer Y."/>
            <person name="Miranda-Saavedra D."/>
            <person name="Barton G.J."/>
            <person name="Westrop G.D."/>
            <person name="Mueller S."/>
            <person name="Dessi D."/>
            <person name="Fiori P.L."/>
            <person name="Ren Q."/>
            <person name="Paulsen I."/>
            <person name="Zhang H."/>
            <person name="Bastida-Corcuera F.D."/>
            <person name="Simoes-Barbosa A."/>
            <person name="Brown M.T."/>
            <person name="Hayes R.D."/>
            <person name="Mukherjee M."/>
            <person name="Okumura C.Y."/>
            <person name="Schneider R."/>
            <person name="Smith A.J."/>
            <person name="Vanacova S."/>
            <person name="Villalvazo M."/>
            <person name="Haas B.J."/>
            <person name="Pertea M."/>
            <person name="Feldblyum T.V."/>
            <person name="Utterback T.R."/>
            <person name="Shu C.L."/>
            <person name="Osoegawa K."/>
            <person name="de Jong P.J."/>
            <person name="Hrdy I."/>
            <person name="Horvathova L."/>
            <person name="Zubacova Z."/>
            <person name="Dolezal P."/>
            <person name="Malik S.B."/>
            <person name="Logsdon J.M. Jr."/>
            <person name="Henze K."/>
            <person name="Gupta A."/>
            <person name="Wang C.C."/>
            <person name="Dunne R.L."/>
            <person name="Upcroft J.A."/>
            <person name="Upcroft P."/>
            <person name="White O."/>
            <person name="Salzberg S.L."/>
            <person name="Tang P."/>
            <person name="Chiu C.-H."/>
            <person name="Lee Y.-S."/>
            <person name="Embley T.M."/>
            <person name="Coombs G.H."/>
            <person name="Mottram J.C."/>
            <person name="Tachezy J."/>
            <person name="Fraser-Liggett C.M."/>
            <person name="Johnson P.J."/>
        </authorList>
    </citation>
    <scope>NUCLEOTIDE SEQUENCE [LARGE SCALE GENOMIC DNA]</scope>
    <source>
        <strain evidence="1">G3</strain>
    </source>
</reference>
<gene>
    <name evidence="1" type="ORF">TVAG_161000</name>
</gene>
<dbReference type="VEuPathDB" id="TrichDB:TVAG_161000"/>
<organism evidence="1 2">
    <name type="scientific">Trichomonas vaginalis (strain ATCC PRA-98 / G3)</name>
    <dbReference type="NCBI Taxonomy" id="412133"/>
    <lineage>
        <taxon>Eukaryota</taxon>
        <taxon>Metamonada</taxon>
        <taxon>Parabasalia</taxon>
        <taxon>Trichomonadida</taxon>
        <taxon>Trichomonadidae</taxon>
        <taxon>Trichomonas</taxon>
    </lineage>
</organism>
<dbReference type="EMBL" id="DS113304">
    <property type="protein sequence ID" value="EAY12294.1"/>
    <property type="molecule type" value="Genomic_DNA"/>
</dbReference>